<feature type="transmembrane region" description="Helical" evidence="9">
    <location>
        <begin position="118"/>
        <end position="137"/>
    </location>
</feature>
<dbReference type="InterPro" id="IPR001163">
    <property type="entry name" value="Sm_dom_euk/arc"/>
</dbReference>
<keyword evidence="6" id="KW-0508">mRNA splicing</keyword>
<evidence type="ECO:0000256" key="1">
    <source>
        <dbReference type="ARBA" id="ARBA00004123"/>
    </source>
</evidence>
<sequence length="451" mass="50094">MSRSLGIPVKLLHEAAGHIVTVELKSGELYRGTMIECEDNWNCQLESITYTAKDGKVSQLEHVFIRGSKVRFMVIPDMLKNAPMFKRLDARIKGKGSALGVGRGRAVAMRARERMVRLARTCCFYLTTAFFIVLPPFHHATMVLLDFQQAFANFPMLKNYAQDLEEKKKLISIRQLRQLPDVEELRPGSCGREETYKWLLALLKTTAWNSTAIENPQQVLLTLLFETREASRRGNIISFVEHESLRDNISNIVVDWKFHLPRLARNPLKVGGLDAAAAGEFGAEQTLFYLTTAFFIVLHPFHHATMALLDFQQAFANFTNFLMLKNNDQDLVEEKKLIRGLDVAAGEFRGLDAAAAGEFGAEQTLLKFAKTSFVWGLDAAAVGEFGVEQTLSKIAKTRGFNTAVAGEFGTEQTPSKIAKTSFVGGLDADAAGKFGAEQTLANIAKTSFVCI</sequence>
<dbReference type="SMART" id="SM00651">
    <property type="entry name" value="Sm"/>
    <property type="match status" value="1"/>
</dbReference>
<dbReference type="InterPro" id="IPR047575">
    <property type="entry name" value="Sm"/>
</dbReference>
<dbReference type="GO" id="GO:0005681">
    <property type="term" value="C:spliceosomal complex"/>
    <property type="evidence" value="ECO:0007669"/>
    <property type="project" value="InterPro"/>
</dbReference>
<comment type="caution">
    <text evidence="11">The sequence shown here is derived from an EMBL/GenBank/DDBJ whole genome shotgun (WGS) entry which is preliminary data.</text>
</comment>
<feature type="domain" description="Sm" evidence="10">
    <location>
        <begin position="7"/>
        <end position="79"/>
    </location>
</feature>
<comment type="similarity">
    <text evidence="3">Belongs to the snRNP core protein family.</text>
</comment>
<dbReference type="AlphaFoldDB" id="A0A8J5L8K3"/>
<dbReference type="InterPro" id="IPR027141">
    <property type="entry name" value="LSm4/Sm_D1/D3"/>
</dbReference>
<dbReference type="GO" id="GO:0000387">
    <property type="term" value="P:spliceosomal snRNP assembly"/>
    <property type="evidence" value="ECO:0007669"/>
    <property type="project" value="InterPro"/>
</dbReference>
<evidence type="ECO:0000256" key="8">
    <source>
        <dbReference type="ARBA" id="ARBA00023274"/>
    </source>
</evidence>
<dbReference type="EMBL" id="JACMSC010000009">
    <property type="protein sequence ID" value="KAG6509150.1"/>
    <property type="molecule type" value="Genomic_DNA"/>
</dbReference>
<dbReference type="SUPFAM" id="SSF50182">
    <property type="entry name" value="Sm-like ribonucleoproteins"/>
    <property type="match status" value="1"/>
</dbReference>
<evidence type="ECO:0000259" key="10">
    <source>
        <dbReference type="PROSITE" id="PS52002"/>
    </source>
</evidence>
<dbReference type="PANTHER" id="PTHR23338">
    <property type="entry name" value="SMALL NUCLEAR RIBONUCLEOPROTEIN SM"/>
    <property type="match status" value="1"/>
</dbReference>
<accession>A0A8J5L8K3</accession>
<dbReference type="PROSITE" id="PS52002">
    <property type="entry name" value="SM"/>
    <property type="match status" value="1"/>
</dbReference>
<dbReference type="FunFam" id="2.30.30.100:FF:000002">
    <property type="entry name" value="Small nuclear ribonucleoprotein Sm D3"/>
    <property type="match status" value="1"/>
</dbReference>
<keyword evidence="4" id="KW-0963">Cytoplasm</keyword>
<evidence type="ECO:0000256" key="5">
    <source>
        <dbReference type="ARBA" id="ARBA00022664"/>
    </source>
</evidence>
<keyword evidence="8" id="KW-0687">Ribonucleoprotein</keyword>
<dbReference type="GO" id="GO:0005829">
    <property type="term" value="C:cytosol"/>
    <property type="evidence" value="ECO:0007669"/>
    <property type="project" value="UniProtKB-SubCell"/>
</dbReference>
<dbReference type="CDD" id="cd01721">
    <property type="entry name" value="Sm_D3"/>
    <property type="match status" value="1"/>
</dbReference>
<dbReference type="Gene3D" id="2.30.30.100">
    <property type="match status" value="1"/>
</dbReference>
<name>A0A8J5L8K3_ZINOF</name>
<dbReference type="GO" id="GO:0003723">
    <property type="term" value="F:RNA binding"/>
    <property type="evidence" value="ECO:0007669"/>
    <property type="project" value="InterPro"/>
</dbReference>
<protein>
    <recommendedName>
        <fullName evidence="10">Sm domain-containing protein</fullName>
    </recommendedName>
</protein>
<keyword evidence="7" id="KW-0539">Nucleus</keyword>
<evidence type="ECO:0000256" key="4">
    <source>
        <dbReference type="ARBA" id="ARBA00022490"/>
    </source>
</evidence>
<gene>
    <name evidence="11" type="ORF">ZIOFF_034541</name>
</gene>
<evidence type="ECO:0000256" key="9">
    <source>
        <dbReference type="SAM" id="Phobius"/>
    </source>
</evidence>
<dbReference type="InterPro" id="IPR034099">
    <property type="entry name" value="SmD3"/>
</dbReference>
<reference evidence="11 12" key="1">
    <citation type="submission" date="2020-08" db="EMBL/GenBank/DDBJ databases">
        <title>Plant Genome Project.</title>
        <authorList>
            <person name="Zhang R.-G."/>
        </authorList>
    </citation>
    <scope>NUCLEOTIDE SEQUENCE [LARGE SCALE GENOMIC DNA]</scope>
    <source>
        <tissue evidence="11">Rhizome</tissue>
    </source>
</reference>
<evidence type="ECO:0000313" key="11">
    <source>
        <dbReference type="EMBL" id="KAG6509150.1"/>
    </source>
</evidence>
<keyword evidence="9" id="KW-0812">Transmembrane</keyword>
<keyword evidence="5" id="KW-0507">mRNA processing</keyword>
<evidence type="ECO:0000256" key="6">
    <source>
        <dbReference type="ARBA" id="ARBA00023187"/>
    </source>
</evidence>
<dbReference type="InterPro" id="IPR010920">
    <property type="entry name" value="LSM_dom_sf"/>
</dbReference>
<keyword evidence="12" id="KW-1185">Reference proteome</keyword>
<proteinExistence type="inferred from homology"/>
<evidence type="ECO:0000256" key="3">
    <source>
        <dbReference type="ARBA" id="ARBA00008146"/>
    </source>
</evidence>
<evidence type="ECO:0000256" key="7">
    <source>
        <dbReference type="ARBA" id="ARBA00023242"/>
    </source>
</evidence>
<organism evidence="11 12">
    <name type="scientific">Zingiber officinale</name>
    <name type="common">Ginger</name>
    <name type="synonym">Amomum zingiber</name>
    <dbReference type="NCBI Taxonomy" id="94328"/>
    <lineage>
        <taxon>Eukaryota</taxon>
        <taxon>Viridiplantae</taxon>
        <taxon>Streptophyta</taxon>
        <taxon>Embryophyta</taxon>
        <taxon>Tracheophyta</taxon>
        <taxon>Spermatophyta</taxon>
        <taxon>Magnoliopsida</taxon>
        <taxon>Liliopsida</taxon>
        <taxon>Zingiberales</taxon>
        <taxon>Zingiberaceae</taxon>
        <taxon>Zingiber</taxon>
    </lineage>
</organism>
<dbReference type="Pfam" id="PF01423">
    <property type="entry name" value="LSM"/>
    <property type="match status" value="1"/>
</dbReference>
<keyword evidence="9" id="KW-0472">Membrane</keyword>
<comment type="subcellular location">
    <subcellularLocation>
        <location evidence="2">Cytoplasm</location>
        <location evidence="2">Cytosol</location>
    </subcellularLocation>
    <subcellularLocation>
        <location evidence="1">Nucleus</location>
    </subcellularLocation>
</comment>
<evidence type="ECO:0000256" key="2">
    <source>
        <dbReference type="ARBA" id="ARBA00004514"/>
    </source>
</evidence>
<dbReference type="Proteomes" id="UP000734854">
    <property type="component" value="Unassembled WGS sequence"/>
</dbReference>
<evidence type="ECO:0000313" key="12">
    <source>
        <dbReference type="Proteomes" id="UP000734854"/>
    </source>
</evidence>
<keyword evidence="9" id="KW-1133">Transmembrane helix</keyword>